<dbReference type="EMBL" id="JACYNR010000042">
    <property type="protein sequence ID" value="MBD8129188.1"/>
    <property type="molecule type" value="Genomic_DNA"/>
</dbReference>
<evidence type="ECO:0000313" key="2">
    <source>
        <dbReference type="Proteomes" id="UP000610459"/>
    </source>
</evidence>
<sequence length="137" mass="15718">MDFKTIVIGLVIPVLAIFLPPLFNRFSASRKAFRSAAAPILDKMLIEMSALRKGSYPFQTVHEDDIYRLYSYVSTRKRKSLVKAYEQYLVAHKIAETVHWHNENPSDGSVFFPASFVITNPVEVLSRMEPLLKELSR</sequence>
<organism evidence="1 2">
    <name type="scientific">Enterobacter agglomerans</name>
    <name type="common">Erwinia herbicola</name>
    <name type="synonym">Pantoea agglomerans</name>
    <dbReference type="NCBI Taxonomy" id="549"/>
    <lineage>
        <taxon>Bacteria</taxon>
        <taxon>Pseudomonadati</taxon>
        <taxon>Pseudomonadota</taxon>
        <taxon>Gammaproteobacteria</taxon>
        <taxon>Enterobacterales</taxon>
        <taxon>Erwiniaceae</taxon>
        <taxon>Pantoea</taxon>
        <taxon>Pantoea agglomerans group</taxon>
    </lineage>
</organism>
<gene>
    <name evidence="1" type="ORF">IFT41_24140</name>
</gene>
<keyword evidence="2" id="KW-1185">Reference proteome</keyword>
<protein>
    <submittedName>
        <fullName evidence="1">Uncharacterized protein</fullName>
    </submittedName>
</protein>
<dbReference type="Proteomes" id="UP000610459">
    <property type="component" value="Unassembled WGS sequence"/>
</dbReference>
<accession>A0ACC5PVM4</accession>
<name>A0ACC5PVM4_ENTAG</name>
<evidence type="ECO:0000313" key="1">
    <source>
        <dbReference type="EMBL" id="MBD8129188.1"/>
    </source>
</evidence>
<comment type="caution">
    <text evidence="1">The sequence shown here is derived from an EMBL/GenBank/DDBJ whole genome shotgun (WGS) entry which is preliminary data.</text>
</comment>
<proteinExistence type="predicted"/>
<reference evidence="1 2" key="1">
    <citation type="journal article" date="2020" name="FEMS Microbiol. Ecol.">
        <title>Temporal dynamics of bacterial communities during seed development and maturation.</title>
        <authorList>
            <person name="Chesneau G."/>
            <person name="Torres-Cortes G."/>
            <person name="Briand M."/>
            <person name="Darrasse A."/>
            <person name="Preveaux A."/>
            <person name="Marais C."/>
            <person name="Jacques M.A."/>
            <person name="Shade A."/>
            <person name="Barret M."/>
        </authorList>
    </citation>
    <scope>NUCLEOTIDE SEQUENCE [LARGE SCALE GENOMIC DNA]</scope>
    <source>
        <strain evidence="1 2">CFBP13709</strain>
    </source>
</reference>